<sequence length="335" mass="37422">MVPGAQTTFIEANGIRFEVAVAQPAHTVVSGRQGSGKSKLALLLHGFPELNFSWRDQISTFTNAGYTVWAPNLRGYGDTSRPEGIDAYRLDVLIDDVAGLIDAAKAEGLADEVCLVAHDWGGAIAWSFLLGKKREIDRFIVMNLPHPKRFVDEFKTWKQFKRSWYTVFFQIPWLPEKLLGAKDAEAIGRAFHDMAVDKSRFPDNVLKVYREAALKPGALTAMVNYYRAAMRRRTPYHDLWRDPPVIDVPTLMIWGEEDSALCVETTDKMDPLMRDFTLRRLPGVSHWVQQEAPDTVNAMIAAWLGGIAVPQAADLNRLAPPTHRDTATATSSAAQ</sequence>
<feature type="domain" description="AB hydrolase-1" evidence="2">
    <location>
        <begin position="42"/>
        <end position="292"/>
    </location>
</feature>
<evidence type="ECO:0000313" key="3">
    <source>
        <dbReference type="EMBL" id="CDO60333.1"/>
    </source>
</evidence>
<evidence type="ECO:0000259" key="2">
    <source>
        <dbReference type="Pfam" id="PF00561"/>
    </source>
</evidence>
<dbReference type="Gene3D" id="3.40.50.1820">
    <property type="entry name" value="alpha/beta hydrolase"/>
    <property type="match status" value="1"/>
</dbReference>
<dbReference type="HOGENOM" id="CLU_020336_7_0_5"/>
<dbReference type="PATRIC" id="fig|1458461.3.peg.2126"/>
<dbReference type="InterPro" id="IPR000073">
    <property type="entry name" value="AB_hydrolase_1"/>
</dbReference>
<dbReference type="AlphaFoldDB" id="X5M9P2"/>
<dbReference type="InterPro" id="IPR000639">
    <property type="entry name" value="Epox_hydrolase-like"/>
</dbReference>
<dbReference type="Proteomes" id="UP000032160">
    <property type="component" value="Chromosome I"/>
</dbReference>
<reference evidence="3 4" key="1">
    <citation type="journal article" date="2014" name="Front. Genet.">
        <title>Genome and metabolic network of "Candidatus Phaeomarinobacter ectocarpi" Ec32, a new candidate genus of Alphaproteobacteria frequently associated with brown algae.</title>
        <authorList>
            <person name="Dittami S.M."/>
            <person name="Barbeyron T."/>
            <person name="Boyen C."/>
            <person name="Cambefort J."/>
            <person name="Collet G."/>
            <person name="Delage L."/>
            <person name="Gobet A."/>
            <person name="Groisillier A."/>
            <person name="Leblanc C."/>
            <person name="Michel G."/>
            <person name="Scornet D."/>
            <person name="Siegel A."/>
            <person name="Tapia J.E."/>
            <person name="Tonon T."/>
        </authorList>
    </citation>
    <scope>NUCLEOTIDE SEQUENCE [LARGE SCALE GENOMIC DNA]</scope>
    <source>
        <strain evidence="3 4">Ec32</strain>
    </source>
</reference>
<protein>
    <submittedName>
        <fullName evidence="3">Possible epoxide hydrolase-related protein</fullName>
    </submittedName>
</protein>
<evidence type="ECO:0000313" key="4">
    <source>
        <dbReference type="Proteomes" id="UP000032160"/>
    </source>
</evidence>
<dbReference type="Pfam" id="PF00561">
    <property type="entry name" value="Abhydrolase_1"/>
    <property type="match status" value="1"/>
</dbReference>
<proteinExistence type="predicted"/>
<gene>
    <name evidence="3" type="ORF">BN1012_Phect2120</name>
</gene>
<dbReference type="SUPFAM" id="SSF53474">
    <property type="entry name" value="alpha/beta-Hydrolases"/>
    <property type="match status" value="1"/>
</dbReference>
<dbReference type="OrthoDB" id="9804723at2"/>
<accession>X5M9P2</accession>
<dbReference type="PANTHER" id="PTHR43329">
    <property type="entry name" value="EPOXIDE HYDROLASE"/>
    <property type="match status" value="1"/>
</dbReference>
<dbReference type="InterPro" id="IPR029058">
    <property type="entry name" value="AB_hydrolase_fold"/>
</dbReference>
<dbReference type="RefSeq" id="WP_063958481.1">
    <property type="nucleotide sequence ID" value="NZ_HG966617.1"/>
</dbReference>
<dbReference type="PRINTS" id="PR00412">
    <property type="entry name" value="EPOXHYDRLASE"/>
</dbReference>
<evidence type="ECO:0000256" key="1">
    <source>
        <dbReference type="ARBA" id="ARBA00022801"/>
    </source>
</evidence>
<keyword evidence="1 3" id="KW-0378">Hydrolase</keyword>
<organism evidence="3 4">
    <name type="scientific">Candidatus Phaeomarinibacter ectocarpi</name>
    <dbReference type="NCBI Taxonomy" id="1458461"/>
    <lineage>
        <taxon>Bacteria</taxon>
        <taxon>Pseudomonadati</taxon>
        <taxon>Pseudomonadota</taxon>
        <taxon>Alphaproteobacteria</taxon>
        <taxon>Hyphomicrobiales</taxon>
        <taxon>Parvibaculaceae</taxon>
        <taxon>Candidatus Phaeomarinibacter</taxon>
    </lineage>
</organism>
<keyword evidence="4" id="KW-1185">Reference proteome</keyword>
<dbReference type="EMBL" id="HG966617">
    <property type="protein sequence ID" value="CDO60333.1"/>
    <property type="molecule type" value="Genomic_DNA"/>
</dbReference>
<dbReference type="GO" id="GO:0016787">
    <property type="term" value="F:hydrolase activity"/>
    <property type="evidence" value="ECO:0007669"/>
    <property type="project" value="UniProtKB-KW"/>
</dbReference>
<name>X5M9P2_9HYPH</name>
<dbReference type="KEGG" id="pect:BN1012_Phect2120"/>
<dbReference type="STRING" id="1458461.BN1012_Phect2120"/>